<evidence type="ECO:0000313" key="1">
    <source>
        <dbReference type="EMBL" id="QHW01253.1"/>
    </source>
</evidence>
<dbReference type="Proteomes" id="UP000464577">
    <property type="component" value="Chromosome"/>
</dbReference>
<name>A0A6P1WA00_9BACT</name>
<evidence type="ECO:0000313" key="2">
    <source>
        <dbReference type="Proteomes" id="UP000464577"/>
    </source>
</evidence>
<accession>A0A6P1WA00</accession>
<protein>
    <submittedName>
        <fullName evidence="1">DUF1264 domain-containing protein</fullName>
    </submittedName>
</protein>
<sequence>MSIPDRSIRIVLQYIVSKKLFNAQPVAKKMRYSSHQYGVKRGSLFLIITEINMPDRSDLELLQQIN</sequence>
<dbReference type="KEGG" id="senf:GJR95_10060"/>
<dbReference type="EMBL" id="CP045997">
    <property type="protein sequence ID" value="QHW01253.1"/>
    <property type="molecule type" value="Genomic_DNA"/>
</dbReference>
<gene>
    <name evidence="1" type="ORF">GJR95_10060</name>
</gene>
<dbReference type="AlphaFoldDB" id="A0A6P1WA00"/>
<reference evidence="1 2" key="1">
    <citation type="submission" date="2019-11" db="EMBL/GenBank/DDBJ databases">
        <title>Spirosoma endbachense sp. nov., isolated from a natural salt meadow.</title>
        <authorList>
            <person name="Rojas J."/>
            <person name="Ambika Manirajan B."/>
            <person name="Ratering S."/>
            <person name="Suarez C."/>
            <person name="Geissler-Plaum R."/>
            <person name="Schnell S."/>
        </authorList>
    </citation>
    <scope>NUCLEOTIDE SEQUENCE [LARGE SCALE GENOMIC DNA]</scope>
    <source>
        <strain evidence="1 2">I-24</strain>
    </source>
</reference>
<proteinExistence type="predicted"/>
<keyword evidence="2" id="KW-1185">Reference proteome</keyword>
<organism evidence="1 2">
    <name type="scientific">Spirosoma endbachense</name>
    <dbReference type="NCBI Taxonomy" id="2666025"/>
    <lineage>
        <taxon>Bacteria</taxon>
        <taxon>Pseudomonadati</taxon>
        <taxon>Bacteroidota</taxon>
        <taxon>Cytophagia</taxon>
        <taxon>Cytophagales</taxon>
        <taxon>Cytophagaceae</taxon>
        <taxon>Spirosoma</taxon>
    </lineage>
</organism>